<evidence type="ECO:0000256" key="1">
    <source>
        <dbReference type="SAM" id="Phobius"/>
    </source>
</evidence>
<dbReference type="InterPro" id="IPR029058">
    <property type="entry name" value="AB_hydrolase_fold"/>
</dbReference>
<feature type="domain" description="Serine aminopeptidase S33" evidence="2">
    <location>
        <begin position="29"/>
        <end position="159"/>
    </location>
</feature>
<dbReference type="SUPFAM" id="SSF53474">
    <property type="entry name" value="alpha/beta-Hydrolases"/>
    <property type="match status" value="1"/>
</dbReference>
<dbReference type="InterPro" id="IPR017208">
    <property type="entry name" value="UCP037442_abhydr"/>
</dbReference>
<keyword evidence="3" id="KW-0378">Hydrolase</keyword>
<keyword evidence="1" id="KW-1133">Transmembrane helix</keyword>
<dbReference type="OrthoDB" id="9785076at2"/>
<keyword evidence="4" id="KW-1185">Reference proteome</keyword>
<dbReference type="STRING" id="1123010.SAMN02745724_02112"/>
<evidence type="ECO:0000313" key="4">
    <source>
        <dbReference type="Proteomes" id="UP000198862"/>
    </source>
</evidence>
<dbReference type="GO" id="GO:0016787">
    <property type="term" value="F:hydrolase activity"/>
    <property type="evidence" value="ECO:0007669"/>
    <property type="project" value="UniProtKB-KW"/>
</dbReference>
<evidence type="ECO:0000259" key="2">
    <source>
        <dbReference type="Pfam" id="PF12146"/>
    </source>
</evidence>
<dbReference type="Proteomes" id="UP000198862">
    <property type="component" value="Unassembled WGS sequence"/>
</dbReference>
<keyword evidence="1" id="KW-0812">Transmembrane</keyword>
<dbReference type="RefSeq" id="WP_091983452.1">
    <property type="nucleotide sequence ID" value="NZ_FOLO01000013.1"/>
</dbReference>
<accession>A0A1I1KS93</accession>
<gene>
    <name evidence="3" type="ORF">SAMN02745724_02112</name>
</gene>
<protein>
    <submittedName>
        <fullName evidence="3">Predicted alpha/beta hydrolase</fullName>
    </submittedName>
</protein>
<dbReference type="InterPro" id="IPR022742">
    <property type="entry name" value="Hydrolase_4"/>
</dbReference>
<reference evidence="3 4" key="1">
    <citation type="submission" date="2016-10" db="EMBL/GenBank/DDBJ databases">
        <authorList>
            <person name="de Groot N.N."/>
        </authorList>
    </citation>
    <scope>NUCLEOTIDE SEQUENCE [LARGE SCALE GENOMIC DNA]</scope>
    <source>
        <strain evidence="3 4">DSM 6059</strain>
    </source>
</reference>
<dbReference type="PIRSF" id="PIRSF037442">
    <property type="entry name" value="UCP037442_abhydr"/>
    <property type="match status" value="1"/>
</dbReference>
<sequence>MTIQIKITCSDGRKISAMQYQATHTKVKEKGLILLNSALGIKQSFYQEFAQFLANQGYIVITWDPRGIGLSKENPVKNDTAKLRDWGQIDLNAVLNYLINNNITKWQDITLLGHSAGGHLIGLCPSINKIKNIILVSSGTCSWRLFSIKQWPRVLFAWLLLVPIAIKVFGYMPGKLGIGHDLPKGVIMDWRNWSLKRDYLFSDLSLKETFYQQYQGNIQAFGFSDDFGFSPKKTIFDLMAHFPNAQKKIKIFNPKELNKHKIGHFGFFKPSNQDLWQKLIIDKY</sequence>
<dbReference type="Pfam" id="PF12146">
    <property type="entry name" value="Hydrolase_4"/>
    <property type="match status" value="1"/>
</dbReference>
<dbReference type="EMBL" id="FOLO01000013">
    <property type="protein sequence ID" value="SFC61568.1"/>
    <property type="molecule type" value="Genomic_DNA"/>
</dbReference>
<keyword evidence="1" id="KW-0472">Membrane</keyword>
<dbReference type="AlphaFoldDB" id="A0A1I1KS93"/>
<organism evidence="3 4">
    <name type="scientific">Pseudoalteromonas denitrificans DSM 6059</name>
    <dbReference type="NCBI Taxonomy" id="1123010"/>
    <lineage>
        <taxon>Bacteria</taxon>
        <taxon>Pseudomonadati</taxon>
        <taxon>Pseudomonadota</taxon>
        <taxon>Gammaproteobacteria</taxon>
        <taxon>Alteromonadales</taxon>
        <taxon>Pseudoalteromonadaceae</taxon>
        <taxon>Pseudoalteromonas</taxon>
    </lineage>
</organism>
<proteinExistence type="predicted"/>
<feature type="transmembrane region" description="Helical" evidence="1">
    <location>
        <begin position="154"/>
        <end position="172"/>
    </location>
</feature>
<name>A0A1I1KS93_9GAMM</name>
<dbReference type="Gene3D" id="3.40.50.1820">
    <property type="entry name" value="alpha/beta hydrolase"/>
    <property type="match status" value="1"/>
</dbReference>
<evidence type="ECO:0000313" key="3">
    <source>
        <dbReference type="EMBL" id="SFC61568.1"/>
    </source>
</evidence>